<proteinExistence type="predicted"/>
<dbReference type="InterPro" id="IPR004173">
    <property type="entry name" value="3H_domain"/>
</dbReference>
<dbReference type="Proteomes" id="UP001072034">
    <property type="component" value="Unassembled WGS sequence"/>
</dbReference>
<dbReference type="InterPro" id="IPR013196">
    <property type="entry name" value="HTH_11"/>
</dbReference>
<dbReference type="EMBL" id="JAPTMY010000006">
    <property type="protein sequence ID" value="MCZ0857268.1"/>
    <property type="molecule type" value="Genomic_DNA"/>
</dbReference>
<feature type="domain" description="Helix-turn-helix type 11" evidence="2">
    <location>
        <begin position="12"/>
        <end position="64"/>
    </location>
</feature>
<organism evidence="3 4">
    <name type="scientific">Actinomyces israelii</name>
    <dbReference type="NCBI Taxonomy" id="1659"/>
    <lineage>
        <taxon>Bacteria</taxon>
        <taxon>Bacillati</taxon>
        <taxon>Actinomycetota</taxon>
        <taxon>Actinomycetes</taxon>
        <taxon>Actinomycetales</taxon>
        <taxon>Actinomycetaceae</taxon>
        <taxon>Actinomyces</taxon>
    </lineage>
</organism>
<comment type="caution">
    <text evidence="3">The sequence shown here is derived from an EMBL/GenBank/DDBJ whole genome shotgun (WGS) entry which is preliminary data.</text>
</comment>
<keyword evidence="4" id="KW-1185">Reference proteome</keyword>
<dbReference type="InterPro" id="IPR036388">
    <property type="entry name" value="WH-like_DNA-bd_sf"/>
</dbReference>
<name>A0ABT4I835_9ACTO</name>
<dbReference type="InterPro" id="IPR035922">
    <property type="entry name" value="3H_dom_sf"/>
</dbReference>
<reference evidence="3" key="1">
    <citation type="submission" date="2022-10" db="EMBL/GenBank/DDBJ databases">
        <title>Genome sequence of Actinomyces israelii ATCC 10048.</title>
        <authorList>
            <person name="Watt R.M."/>
            <person name="Tong W.M."/>
        </authorList>
    </citation>
    <scope>NUCLEOTIDE SEQUENCE</scope>
    <source>
        <strain evidence="3">ATCC 10048</strain>
    </source>
</reference>
<dbReference type="PANTHER" id="PTHR40068:SF1">
    <property type="entry name" value="TRANSCRIPTION REPRESSOR NIAR-RELATED"/>
    <property type="match status" value="1"/>
</dbReference>
<dbReference type="Pfam" id="PF08279">
    <property type="entry name" value="HTH_11"/>
    <property type="match status" value="1"/>
</dbReference>
<accession>A0ABT4I835</accession>
<dbReference type="PANTHER" id="PTHR40068">
    <property type="entry name" value="TRANSCRIPTION REPRESSOR NIAR-RELATED"/>
    <property type="match status" value="1"/>
</dbReference>
<dbReference type="InterPro" id="IPR036390">
    <property type="entry name" value="WH_DNA-bd_sf"/>
</dbReference>
<evidence type="ECO:0000313" key="3">
    <source>
        <dbReference type="EMBL" id="MCZ0857268.1"/>
    </source>
</evidence>
<dbReference type="InterPro" id="IPR026043">
    <property type="entry name" value="NadR"/>
</dbReference>
<evidence type="ECO:0000313" key="4">
    <source>
        <dbReference type="Proteomes" id="UP001072034"/>
    </source>
</evidence>
<dbReference type="Gene3D" id="1.10.10.10">
    <property type="entry name" value="Winged helix-like DNA-binding domain superfamily/Winged helix DNA-binding domain"/>
    <property type="match status" value="1"/>
</dbReference>
<dbReference type="PIRSF" id="PIRSF037847">
    <property type="entry name" value="NiaR"/>
    <property type="match status" value="1"/>
</dbReference>
<dbReference type="Gene3D" id="3.30.1340.20">
    <property type="entry name" value="3H domain"/>
    <property type="match status" value="1"/>
</dbReference>
<dbReference type="RefSeq" id="WP_268916892.1">
    <property type="nucleotide sequence ID" value="NZ_JAPTMY010000006.1"/>
</dbReference>
<dbReference type="Pfam" id="PF02829">
    <property type="entry name" value="3H"/>
    <property type="match status" value="1"/>
</dbReference>
<gene>
    <name evidence="3" type="ORF">OHJ16_04330</name>
</gene>
<evidence type="ECO:0000259" key="2">
    <source>
        <dbReference type="Pfam" id="PF08279"/>
    </source>
</evidence>
<dbReference type="SUPFAM" id="SSF75500">
    <property type="entry name" value="Putative transcriptional regulator TM1602, C-terminal domain"/>
    <property type="match status" value="1"/>
</dbReference>
<evidence type="ECO:0000259" key="1">
    <source>
        <dbReference type="Pfam" id="PF02829"/>
    </source>
</evidence>
<dbReference type="SUPFAM" id="SSF46785">
    <property type="entry name" value="Winged helix' DNA-binding domain"/>
    <property type="match status" value="1"/>
</dbReference>
<sequence>MTGEPSMDAADRRNAILRRLEGTTTPLPAARLGEDLGVSRQIIVGDVALLRASGHSIHATNRGYLLARPATRPRRSLTVQHTREQIPAELSAILDAGGTIIDISIEHRLYGQITADLLIRNRRDLKAFLARLTTSSSLAELTNGWHTHTIEADSEKRLDAIARRLDALGLLRPEDAG</sequence>
<protein>
    <submittedName>
        <fullName evidence="3">Transcription repressor NadR</fullName>
    </submittedName>
</protein>
<feature type="domain" description="3H" evidence="1">
    <location>
        <begin position="78"/>
        <end position="171"/>
    </location>
</feature>